<comment type="similarity">
    <text evidence="4">Belongs to the eIF-3 subunit C family.</text>
</comment>
<feature type="compositionally biased region" description="Basic and acidic residues" evidence="5">
    <location>
        <begin position="252"/>
        <end position="271"/>
    </location>
</feature>
<feature type="compositionally biased region" description="Basic and acidic residues" evidence="5">
    <location>
        <begin position="916"/>
        <end position="926"/>
    </location>
</feature>
<comment type="function">
    <text evidence="4">Component of the eukaryotic translation initiation factor 3 (eIF-3) complex, which is involved in protein synthesis of a specialized repertoire of mRNAs and, together with other initiation factors, stimulates binding of mRNA and methionyl-tRNAi to the 40S ribosome. The eIF-3 complex specifically targets and initiates translation of a subset of mRNAs involved in cell proliferation.</text>
</comment>
<dbReference type="GO" id="GO:0003743">
    <property type="term" value="F:translation initiation factor activity"/>
    <property type="evidence" value="ECO:0007669"/>
    <property type="project" value="UniProtKB-UniRule"/>
</dbReference>
<accession>A0A9P1DRA8</accession>
<comment type="subcellular location">
    <subcellularLocation>
        <location evidence="4">Cytoplasm</location>
    </subcellularLocation>
</comment>
<organism evidence="7">
    <name type="scientific">Cladocopium goreaui</name>
    <dbReference type="NCBI Taxonomy" id="2562237"/>
    <lineage>
        <taxon>Eukaryota</taxon>
        <taxon>Sar</taxon>
        <taxon>Alveolata</taxon>
        <taxon>Dinophyceae</taxon>
        <taxon>Suessiales</taxon>
        <taxon>Symbiodiniaceae</taxon>
        <taxon>Cladocopium</taxon>
    </lineage>
</organism>
<evidence type="ECO:0000313" key="9">
    <source>
        <dbReference type="Proteomes" id="UP001152797"/>
    </source>
</evidence>
<dbReference type="EMBL" id="CAMXCT030006168">
    <property type="protein sequence ID" value="CAL4801384.1"/>
    <property type="molecule type" value="Genomic_DNA"/>
</dbReference>
<comment type="caution">
    <text evidence="7">The sequence shown here is derived from an EMBL/GenBank/DDBJ whole genome shotgun (WGS) entry which is preliminary data.</text>
</comment>
<dbReference type="PROSITE" id="PS50250">
    <property type="entry name" value="PCI"/>
    <property type="match status" value="1"/>
</dbReference>
<dbReference type="HAMAP" id="MF_03002">
    <property type="entry name" value="eIF3c"/>
    <property type="match status" value="1"/>
</dbReference>
<keyword evidence="3 4" id="KW-0648">Protein biosynthesis</keyword>
<feature type="compositionally biased region" description="Basic and acidic residues" evidence="5">
    <location>
        <begin position="139"/>
        <end position="152"/>
    </location>
</feature>
<dbReference type="OrthoDB" id="29647at2759"/>
<evidence type="ECO:0000256" key="5">
    <source>
        <dbReference type="SAM" id="MobiDB-lite"/>
    </source>
</evidence>
<dbReference type="GO" id="GO:0033290">
    <property type="term" value="C:eukaryotic 48S preinitiation complex"/>
    <property type="evidence" value="ECO:0007669"/>
    <property type="project" value="UniProtKB-UniRule"/>
</dbReference>
<dbReference type="SUPFAM" id="SSF46785">
    <property type="entry name" value="Winged helix' DNA-binding domain"/>
    <property type="match status" value="1"/>
</dbReference>
<evidence type="ECO:0000256" key="3">
    <source>
        <dbReference type="ARBA" id="ARBA00022917"/>
    </source>
</evidence>
<evidence type="ECO:0000256" key="2">
    <source>
        <dbReference type="ARBA" id="ARBA00022540"/>
    </source>
</evidence>
<dbReference type="EMBL" id="CAMXCT010006168">
    <property type="protein sequence ID" value="CAI4014072.1"/>
    <property type="molecule type" value="Genomic_DNA"/>
</dbReference>
<dbReference type="EMBL" id="CAMXCT020006168">
    <property type="protein sequence ID" value="CAL1167447.1"/>
    <property type="molecule type" value="Genomic_DNA"/>
</dbReference>
<dbReference type="InterPro" id="IPR000717">
    <property type="entry name" value="PCI_dom"/>
</dbReference>
<evidence type="ECO:0000259" key="6">
    <source>
        <dbReference type="PROSITE" id="PS50250"/>
    </source>
</evidence>
<feature type="compositionally biased region" description="Low complexity" evidence="5">
    <location>
        <begin position="13"/>
        <end position="24"/>
    </location>
</feature>
<protein>
    <recommendedName>
        <fullName evidence="4">Eukaryotic translation initiation factor 3 subunit C</fullName>
        <shortName evidence="4">eIF3c</shortName>
    </recommendedName>
    <alternativeName>
        <fullName evidence="4">Eukaryotic translation initiation factor 3 subunit 8</fullName>
    </alternativeName>
</protein>
<feature type="compositionally biased region" description="Low complexity" evidence="5">
    <location>
        <begin position="32"/>
        <end position="47"/>
    </location>
</feature>
<feature type="domain" description="PCI" evidence="6">
    <location>
        <begin position="682"/>
        <end position="860"/>
    </location>
</feature>
<feature type="region of interest" description="Disordered" evidence="5">
    <location>
        <begin position="907"/>
        <end position="940"/>
    </location>
</feature>
<feature type="region of interest" description="Disordered" evidence="5">
    <location>
        <begin position="139"/>
        <end position="158"/>
    </location>
</feature>
<evidence type="ECO:0000256" key="1">
    <source>
        <dbReference type="ARBA" id="ARBA00022490"/>
    </source>
</evidence>
<feature type="compositionally biased region" description="Basic and acidic residues" evidence="5">
    <location>
        <begin position="280"/>
        <end position="317"/>
    </location>
</feature>
<dbReference type="PANTHER" id="PTHR13937:SF0">
    <property type="entry name" value="EUKARYOTIC TRANSLATION INITIATION FACTOR 3 SUBUNIT C-RELATED"/>
    <property type="match status" value="1"/>
</dbReference>
<dbReference type="SMART" id="SM00088">
    <property type="entry name" value="PINT"/>
    <property type="match status" value="1"/>
</dbReference>
<dbReference type="GO" id="GO:0005852">
    <property type="term" value="C:eukaryotic translation initiation factor 3 complex"/>
    <property type="evidence" value="ECO:0007669"/>
    <property type="project" value="UniProtKB-UniRule"/>
</dbReference>
<dbReference type="Pfam" id="PF01399">
    <property type="entry name" value="PCI"/>
    <property type="match status" value="1"/>
</dbReference>
<dbReference type="Proteomes" id="UP001152797">
    <property type="component" value="Unassembled WGS sequence"/>
</dbReference>
<reference evidence="7" key="1">
    <citation type="submission" date="2022-10" db="EMBL/GenBank/DDBJ databases">
        <authorList>
            <person name="Chen Y."/>
            <person name="Dougan E. K."/>
            <person name="Chan C."/>
            <person name="Rhodes N."/>
            <person name="Thang M."/>
        </authorList>
    </citation>
    <scope>NUCLEOTIDE SEQUENCE</scope>
</reference>
<feature type="region of interest" description="Disordered" evidence="5">
    <location>
        <begin position="166"/>
        <end position="337"/>
    </location>
</feature>
<feature type="compositionally biased region" description="Low complexity" evidence="5">
    <location>
        <begin position="191"/>
        <end position="222"/>
    </location>
</feature>
<dbReference type="AlphaFoldDB" id="A0A9P1DRA8"/>
<evidence type="ECO:0000313" key="8">
    <source>
        <dbReference type="EMBL" id="CAL1167447.1"/>
    </source>
</evidence>
<keyword evidence="1 4" id="KW-0963">Cytoplasm</keyword>
<feature type="region of interest" description="Disordered" evidence="5">
    <location>
        <begin position="1"/>
        <end position="68"/>
    </location>
</feature>
<dbReference type="InterPro" id="IPR027516">
    <property type="entry name" value="EIF3C"/>
</dbReference>
<keyword evidence="9" id="KW-1185">Reference proteome</keyword>
<feature type="compositionally biased region" description="Low complexity" evidence="5">
    <location>
        <begin position="230"/>
        <end position="241"/>
    </location>
</feature>
<dbReference type="InterPro" id="IPR008905">
    <property type="entry name" value="EIF3C_N_dom"/>
</dbReference>
<feature type="compositionally biased region" description="Acidic residues" evidence="5">
    <location>
        <begin position="242"/>
        <end position="251"/>
    </location>
</feature>
<dbReference type="Pfam" id="PF05470">
    <property type="entry name" value="eIF-3c_N"/>
    <property type="match status" value="1"/>
</dbReference>
<dbReference type="InterPro" id="IPR036390">
    <property type="entry name" value="WH_DNA-bd_sf"/>
</dbReference>
<reference evidence="8" key="2">
    <citation type="submission" date="2024-04" db="EMBL/GenBank/DDBJ databases">
        <authorList>
            <person name="Chen Y."/>
            <person name="Shah S."/>
            <person name="Dougan E. K."/>
            <person name="Thang M."/>
            <person name="Chan C."/>
        </authorList>
    </citation>
    <scope>NUCLEOTIDE SEQUENCE [LARGE SCALE GENOMIC DNA]</scope>
</reference>
<evidence type="ECO:0000256" key="4">
    <source>
        <dbReference type="HAMAP-Rule" id="MF_03002"/>
    </source>
</evidence>
<dbReference type="GO" id="GO:0031369">
    <property type="term" value="F:translation initiation factor binding"/>
    <property type="evidence" value="ECO:0007669"/>
    <property type="project" value="InterPro"/>
</dbReference>
<keyword evidence="2 4" id="KW-0396">Initiation factor</keyword>
<name>A0A9P1DRA8_9DINO</name>
<comment type="subunit">
    <text evidence="4">Component of the eukaryotic translation initiation factor 3 (eIF-3) complex.</text>
</comment>
<gene>
    <name evidence="7" type="ORF">C1SCF055_LOCUS39001</name>
</gene>
<dbReference type="GO" id="GO:0001732">
    <property type="term" value="P:formation of cytoplasmic translation initiation complex"/>
    <property type="evidence" value="ECO:0007669"/>
    <property type="project" value="UniProtKB-UniRule"/>
</dbReference>
<sequence>MAAPGNKFWGGASSSESDSDSGSSDSEEERPVVAAAAPRKMARWAEASSSEDEGVAQRRVVRSHTDKKNEQMLEQIKVMKNHMKIDDFASTITDYEALIKMLEKLRTQVEADGGPPKQFVKAIGALEDYIEKTHAEIQEKKSKGNKLPENKAKAFNTLRSKVKKGNKLYADDLTQLRSNPEDFQSEEEAADSASEASQAAGSEDSASGSSESDSSSSSSDSSSDSDSDSSDSSSDTGGSDSSDSDSEPSFDDSDKSGSEDGDEDLARERKMLRWLITPEKLAEREKKAEVAKAKEAENKAKDQEKRARKKDKVEEGQKGTTHQRKGKDEPEEYTSKELTTKVTEIAQQRGRRGFDRKVYMEKLQKLLVHAAKHGPLEQLYIYASMVSADFDNTGSAFAAMKIEMWNEALQKVNKMLPLLIESHNLMKSGSEDKTSAGDTDVEDPKSHPRLQDLFLSFVEKLDDELYKALQFNSDVYGSEYHEILGNSSKCLVLLNRTLRYFEEVKEPQHLGSIAARLMEQLYYKPDTLNHRVYDAIPHTMPEESKAHWVWPDDSKAYMGKLCHYVWAAGDVRLRRRACLCQAYHLALHDCFQPARDLLHLGNFQEQAAESDVHTQILYNRVIAQIGLCAFRLGKITEAHNCLMDVCQYNKGRELLAQGLSYAKNMERSQEQERAERQRQLPYHMHINLEVLESAQHICAMLLEVPNIAMQAIDPSNKRIISKVLRRALEAYDKQQYSGPPETAKDSVVAAAKDLQRGDWAKACAQLEGLQLWHHIDTNHPENGEKVKAMITEKMKVEALRTYLFSYASIYDAFHLDQLVQMFSLDERTVHSTISKMMIKEEITAFWDESSKYVLVQHVEPSPLQRLAITLAERAVQAVENNERLVDLKSGGFAFKDGARAQPGLATEAKGKGRMGKGFDMKGDAKGAKGKGRGKGSFAGQPMRRAAGWENARAGALRGTQRGWSTGIRA</sequence>
<dbReference type="GO" id="GO:0003723">
    <property type="term" value="F:RNA binding"/>
    <property type="evidence" value="ECO:0007669"/>
    <property type="project" value="InterPro"/>
</dbReference>
<dbReference type="GO" id="GO:0016282">
    <property type="term" value="C:eukaryotic 43S preinitiation complex"/>
    <property type="evidence" value="ECO:0007669"/>
    <property type="project" value="UniProtKB-UniRule"/>
</dbReference>
<evidence type="ECO:0000313" key="7">
    <source>
        <dbReference type="EMBL" id="CAI4014072.1"/>
    </source>
</evidence>
<proteinExistence type="inferred from homology"/>
<dbReference type="PANTHER" id="PTHR13937">
    <property type="entry name" value="EUKARYOTIC TRANSLATION INITATION FACTOR 3, SUBUNIT 8 EIF3S8 -RELATED"/>
    <property type="match status" value="1"/>
</dbReference>